<evidence type="ECO:0000256" key="1">
    <source>
        <dbReference type="SAM" id="MobiDB-lite"/>
    </source>
</evidence>
<feature type="compositionally biased region" description="Basic and acidic residues" evidence="1">
    <location>
        <begin position="126"/>
        <end position="159"/>
    </location>
</feature>
<proteinExistence type="predicted"/>
<feature type="region of interest" description="Disordered" evidence="1">
    <location>
        <begin position="97"/>
        <end position="159"/>
    </location>
</feature>
<reference evidence="2 3" key="1">
    <citation type="submission" date="2023-08" db="EMBL/GenBank/DDBJ databases">
        <authorList>
            <person name="Palmer J.M."/>
        </authorList>
    </citation>
    <scope>NUCLEOTIDE SEQUENCE [LARGE SCALE GENOMIC DNA]</scope>
    <source>
        <strain evidence="2 3">TWF481</strain>
    </source>
</reference>
<dbReference type="AlphaFoldDB" id="A0AAV9VS11"/>
<dbReference type="Proteomes" id="UP001370758">
    <property type="component" value="Unassembled WGS sequence"/>
</dbReference>
<keyword evidence="3" id="KW-1185">Reference proteome</keyword>
<accession>A0AAV9VS11</accession>
<evidence type="ECO:0008006" key="4">
    <source>
        <dbReference type="Google" id="ProtNLM"/>
    </source>
</evidence>
<feature type="compositionally biased region" description="Polar residues" evidence="1">
    <location>
        <begin position="1"/>
        <end position="16"/>
    </location>
</feature>
<protein>
    <recommendedName>
        <fullName evidence="4">BZIP domain-containing protein</fullName>
    </recommendedName>
</protein>
<comment type="caution">
    <text evidence="2">The sequence shown here is derived from an EMBL/GenBank/DDBJ whole genome shotgun (WGS) entry which is preliminary data.</text>
</comment>
<evidence type="ECO:0000313" key="2">
    <source>
        <dbReference type="EMBL" id="KAK6495643.1"/>
    </source>
</evidence>
<evidence type="ECO:0000313" key="3">
    <source>
        <dbReference type="Proteomes" id="UP001370758"/>
    </source>
</evidence>
<sequence>MPTLTFSGRLSASSHADQMLAPTSPRPGDLAEQVAYLRRRRKHWKGEAQEKIFALAKLSHELKSFKGADRALRRENEALRQENEALKHQIEELEQKDQTQLVRKRRKYQHDVPNPSEAASFAESLPEDKDTKFEPQEGSRPLEEPKTPIKTENEDVPKE</sequence>
<dbReference type="EMBL" id="JAVHJL010000012">
    <property type="protein sequence ID" value="KAK6495643.1"/>
    <property type="molecule type" value="Genomic_DNA"/>
</dbReference>
<name>A0AAV9VS11_9PEZI</name>
<feature type="region of interest" description="Disordered" evidence="1">
    <location>
        <begin position="1"/>
        <end position="28"/>
    </location>
</feature>
<organism evidence="2 3">
    <name type="scientific">Arthrobotrys musiformis</name>
    <dbReference type="NCBI Taxonomy" id="47236"/>
    <lineage>
        <taxon>Eukaryota</taxon>
        <taxon>Fungi</taxon>
        <taxon>Dikarya</taxon>
        <taxon>Ascomycota</taxon>
        <taxon>Pezizomycotina</taxon>
        <taxon>Orbiliomycetes</taxon>
        <taxon>Orbiliales</taxon>
        <taxon>Orbiliaceae</taxon>
        <taxon>Arthrobotrys</taxon>
    </lineage>
</organism>
<gene>
    <name evidence="2" type="ORF">TWF481_002691</name>
</gene>